<proteinExistence type="predicted"/>
<gene>
    <name evidence="2" type="ORF">CCACVL1_03465</name>
</gene>
<feature type="non-terminal residue" evidence="2">
    <location>
        <position position="1"/>
    </location>
</feature>
<comment type="caution">
    <text evidence="2">The sequence shown here is derived from an EMBL/GenBank/DDBJ whole genome shotgun (WGS) entry which is preliminary data.</text>
</comment>
<evidence type="ECO:0000313" key="2">
    <source>
        <dbReference type="EMBL" id="OMP00098.1"/>
    </source>
</evidence>
<keyword evidence="1" id="KW-0472">Membrane</keyword>
<protein>
    <submittedName>
        <fullName evidence="2">Uncharacterized protein</fullName>
    </submittedName>
</protein>
<organism evidence="2 3">
    <name type="scientific">Corchorus capsularis</name>
    <name type="common">Jute</name>
    <dbReference type="NCBI Taxonomy" id="210143"/>
    <lineage>
        <taxon>Eukaryota</taxon>
        <taxon>Viridiplantae</taxon>
        <taxon>Streptophyta</taxon>
        <taxon>Embryophyta</taxon>
        <taxon>Tracheophyta</taxon>
        <taxon>Spermatophyta</taxon>
        <taxon>Magnoliopsida</taxon>
        <taxon>eudicotyledons</taxon>
        <taxon>Gunneridae</taxon>
        <taxon>Pentapetalae</taxon>
        <taxon>rosids</taxon>
        <taxon>malvids</taxon>
        <taxon>Malvales</taxon>
        <taxon>Malvaceae</taxon>
        <taxon>Grewioideae</taxon>
        <taxon>Apeibeae</taxon>
        <taxon>Corchorus</taxon>
    </lineage>
</organism>
<keyword evidence="1" id="KW-1133">Transmembrane helix</keyword>
<dbReference type="AlphaFoldDB" id="A0A1R3JZD5"/>
<keyword evidence="3" id="KW-1185">Reference proteome</keyword>
<name>A0A1R3JZD5_COCAP</name>
<dbReference type="Gramene" id="OMP00098">
    <property type="protein sequence ID" value="OMP00098"/>
    <property type="gene ID" value="CCACVL1_03465"/>
</dbReference>
<sequence>FENLFSFLALTDEFSRLDFFGLALRPNRFAGGASIAVASGCFNGVVRFVFKQKSPKARAIARGK</sequence>
<evidence type="ECO:0000256" key="1">
    <source>
        <dbReference type="SAM" id="Phobius"/>
    </source>
</evidence>
<dbReference type="Proteomes" id="UP000188268">
    <property type="component" value="Unassembled WGS sequence"/>
</dbReference>
<evidence type="ECO:0000313" key="3">
    <source>
        <dbReference type="Proteomes" id="UP000188268"/>
    </source>
</evidence>
<accession>A0A1R3JZD5</accession>
<feature type="transmembrane region" description="Helical" evidence="1">
    <location>
        <begin position="29"/>
        <end position="50"/>
    </location>
</feature>
<reference evidence="2 3" key="1">
    <citation type="submission" date="2013-09" db="EMBL/GenBank/DDBJ databases">
        <title>Corchorus capsularis genome sequencing.</title>
        <authorList>
            <person name="Alam M."/>
            <person name="Haque M.S."/>
            <person name="Islam M.S."/>
            <person name="Emdad E.M."/>
            <person name="Islam M.M."/>
            <person name="Ahmed B."/>
            <person name="Halim A."/>
            <person name="Hossen Q.M.M."/>
            <person name="Hossain M.Z."/>
            <person name="Ahmed R."/>
            <person name="Khan M.M."/>
            <person name="Islam R."/>
            <person name="Rashid M.M."/>
            <person name="Khan S.A."/>
            <person name="Rahman M.S."/>
            <person name="Alam M."/>
        </authorList>
    </citation>
    <scope>NUCLEOTIDE SEQUENCE [LARGE SCALE GENOMIC DNA]</scope>
    <source>
        <strain evidence="3">cv. CVL-1</strain>
        <tissue evidence="2">Whole seedling</tissue>
    </source>
</reference>
<keyword evidence="1" id="KW-0812">Transmembrane</keyword>
<dbReference type="EMBL" id="AWWV01006705">
    <property type="protein sequence ID" value="OMP00098.1"/>
    <property type="molecule type" value="Genomic_DNA"/>
</dbReference>